<evidence type="ECO:0000313" key="4">
    <source>
        <dbReference type="RefSeq" id="XP_013781613.1"/>
    </source>
</evidence>
<feature type="compositionally biased region" description="Polar residues" evidence="1">
    <location>
        <begin position="189"/>
        <end position="199"/>
    </location>
</feature>
<evidence type="ECO:0000259" key="2">
    <source>
        <dbReference type="PROSITE" id="PS50829"/>
    </source>
</evidence>
<dbReference type="SUPFAM" id="SSF55277">
    <property type="entry name" value="GYF domain"/>
    <property type="match status" value="1"/>
</dbReference>
<evidence type="ECO:0000313" key="5">
    <source>
        <dbReference type="RefSeq" id="XP_022249581.1"/>
    </source>
</evidence>
<feature type="region of interest" description="Disordered" evidence="1">
    <location>
        <begin position="242"/>
        <end position="262"/>
    </location>
</feature>
<feature type="region of interest" description="Disordered" evidence="1">
    <location>
        <begin position="163"/>
        <end position="199"/>
    </location>
</feature>
<evidence type="ECO:0000256" key="1">
    <source>
        <dbReference type="SAM" id="MobiDB-lite"/>
    </source>
</evidence>
<dbReference type="InterPro" id="IPR003169">
    <property type="entry name" value="GYF"/>
</dbReference>
<feature type="domain" description="GYF" evidence="2">
    <location>
        <begin position="305"/>
        <end position="363"/>
    </location>
</feature>
<feature type="compositionally biased region" description="Basic and acidic residues" evidence="1">
    <location>
        <begin position="242"/>
        <end position="251"/>
    </location>
</feature>
<protein>
    <submittedName>
        <fullName evidence="4 5">CD2 antigen cytoplasmic tail-binding protein 2 homolog</fullName>
    </submittedName>
</protein>
<reference evidence="4 5" key="1">
    <citation type="submission" date="2025-05" db="UniProtKB">
        <authorList>
            <consortium name="RefSeq"/>
        </authorList>
    </citation>
    <scope>IDENTIFICATION</scope>
    <source>
        <tissue evidence="4 5">Muscle</tissue>
    </source>
</reference>
<dbReference type="RefSeq" id="XP_022249581.1">
    <property type="nucleotide sequence ID" value="XM_022393873.1"/>
</dbReference>
<gene>
    <name evidence="4 5" type="primary">LOC106465921</name>
</gene>
<dbReference type="PANTHER" id="PTHR13138">
    <property type="entry name" value="PROTEIN LIN1"/>
    <property type="match status" value="1"/>
</dbReference>
<keyword evidence="3" id="KW-1185">Reference proteome</keyword>
<dbReference type="InterPro" id="IPR039905">
    <property type="entry name" value="CD2BP2/Lin1"/>
</dbReference>
<feature type="region of interest" description="Disordered" evidence="1">
    <location>
        <begin position="275"/>
        <end position="304"/>
    </location>
</feature>
<dbReference type="Pfam" id="PF02213">
    <property type="entry name" value="GYF"/>
    <property type="match status" value="1"/>
</dbReference>
<feature type="compositionally biased region" description="Basic and acidic residues" evidence="1">
    <location>
        <begin position="275"/>
        <end position="303"/>
    </location>
</feature>
<accession>A0ABM1T125</accession>
<sequence length="366" mass="42826">MAKRKLAEEENFMEPLEKKFENDCIDAANNFKNSLDSDEEDDEEAAKKYNFLDPEELEGQEEATVDFEGDIRITPFNMKEELEEGHFDKEGTYIFHKDQKEIRDSWLDNIDWVKIKSREEITKGNMDDENNLDKEMEMSDKLNNYKEMLKLMKPGETVQRAIRRHGGGGSSIKQSSASRRWLKDRRNQKTNSENNSEVDQQKLLQLTELANEILQSGDMDIYEQTYEKLDFLLKVEDEKKMAKTAKDRTEIAPETSDDALDMFSDSFDSKICAEKDKEKKRTDPEDGKETIKSDADSNVKENEGGVTWEFRWENNEESPMYGPHSSLQMNEWVKAGYFDDGVWVRRAGEVEAPFYDSRRIDFELYF</sequence>
<evidence type="ECO:0000313" key="3">
    <source>
        <dbReference type="Proteomes" id="UP000694941"/>
    </source>
</evidence>
<dbReference type="PANTHER" id="PTHR13138:SF3">
    <property type="entry name" value="CD2 ANTIGEN CYTOPLASMIC TAIL-BINDING PROTEIN 2"/>
    <property type="match status" value="1"/>
</dbReference>
<dbReference type="RefSeq" id="XP_013781613.1">
    <property type="nucleotide sequence ID" value="XM_013926159.2"/>
</dbReference>
<dbReference type="GeneID" id="106465921"/>
<organism evidence="3 5">
    <name type="scientific">Limulus polyphemus</name>
    <name type="common">Atlantic horseshoe crab</name>
    <dbReference type="NCBI Taxonomy" id="6850"/>
    <lineage>
        <taxon>Eukaryota</taxon>
        <taxon>Metazoa</taxon>
        <taxon>Ecdysozoa</taxon>
        <taxon>Arthropoda</taxon>
        <taxon>Chelicerata</taxon>
        <taxon>Merostomata</taxon>
        <taxon>Xiphosura</taxon>
        <taxon>Limulidae</taxon>
        <taxon>Limulus</taxon>
    </lineage>
</organism>
<dbReference type="Gene3D" id="3.30.1490.40">
    <property type="match status" value="1"/>
</dbReference>
<dbReference type="PROSITE" id="PS50829">
    <property type="entry name" value="GYF"/>
    <property type="match status" value="1"/>
</dbReference>
<name>A0ABM1T125_LIMPO</name>
<proteinExistence type="predicted"/>
<dbReference type="SMART" id="SM00444">
    <property type="entry name" value="GYF"/>
    <property type="match status" value="1"/>
</dbReference>
<dbReference type="InterPro" id="IPR035445">
    <property type="entry name" value="GYF-like_dom_sf"/>
</dbReference>
<dbReference type="Proteomes" id="UP000694941">
    <property type="component" value="Unplaced"/>
</dbReference>